<evidence type="ECO:0000313" key="3">
    <source>
        <dbReference type="EMBL" id="GAP45443.1"/>
    </source>
</evidence>
<keyword evidence="2" id="KW-1133">Transmembrane helix</keyword>
<evidence type="ECO:0000256" key="1">
    <source>
        <dbReference type="SAM" id="MobiDB-lite"/>
    </source>
</evidence>
<reference evidence="3" key="1">
    <citation type="journal article" date="2015" name="Genome Announc.">
        <title>Draft Genome Sequence of Thiostrepton-Producing Streptomyces azureus ATCC 14921.</title>
        <authorList>
            <person name="Sakihara K."/>
            <person name="Maeda J."/>
            <person name="Tashiro K."/>
            <person name="Fujino Y."/>
            <person name="Kuhara S."/>
            <person name="Ohshima T."/>
            <person name="Ogata S."/>
            <person name="Doi K."/>
        </authorList>
    </citation>
    <scope>NUCLEOTIDE SEQUENCE [LARGE SCALE GENOMIC DNA]</scope>
    <source>
        <strain evidence="3">ATCC14921</strain>
    </source>
</reference>
<evidence type="ECO:0000313" key="4">
    <source>
        <dbReference type="Proteomes" id="UP000053859"/>
    </source>
</evidence>
<feature type="region of interest" description="Disordered" evidence="1">
    <location>
        <begin position="44"/>
        <end position="76"/>
    </location>
</feature>
<proteinExistence type="predicted"/>
<organism evidence="3 4">
    <name type="scientific">Streptomyces azureus</name>
    <dbReference type="NCBI Taxonomy" id="146537"/>
    <lineage>
        <taxon>Bacteria</taxon>
        <taxon>Bacillati</taxon>
        <taxon>Actinomycetota</taxon>
        <taxon>Actinomycetes</taxon>
        <taxon>Kitasatosporales</taxon>
        <taxon>Streptomycetaceae</taxon>
        <taxon>Streptomyces</taxon>
    </lineage>
</organism>
<accession>A0A0K8PCH2</accession>
<dbReference type="PATRIC" id="fig|146537.3.peg.185"/>
<gene>
    <name evidence="3" type="ORF">SAZU_0172</name>
</gene>
<feature type="compositionally biased region" description="Basic and acidic residues" evidence="1">
    <location>
        <begin position="55"/>
        <end position="68"/>
    </location>
</feature>
<keyword evidence="2" id="KW-0472">Membrane</keyword>
<protein>
    <submittedName>
        <fullName evidence="3">Uncharacterized protein</fullName>
    </submittedName>
</protein>
<dbReference type="EMBL" id="DF968187">
    <property type="protein sequence ID" value="GAP45443.1"/>
    <property type="molecule type" value="Genomic_DNA"/>
</dbReference>
<keyword evidence="4" id="KW-1185">Reference proteome</keyword>
<dbReference type="AlphaFoldDB" id="A0A0K8PCH2"/>
<feature type="transmembrane region" description="Helical" evidence="2">
    <location>
        <begin position="12"/>
        <end position="32"/>
    </location>
</feature>
<keyword evidence="2" id="KW-0812">Transmembrane</keyword>
<dbReference type="Proteomes" id="UP000053859">
    <property type="component" value="Unassembled WGS sequence"/>
</dbReference>
<evidence type="ECO:0000256" key="2">
    <source>
        <dbReference type="SAM" id="Phobius"/>
    </source>
</evidence>
<sequence>MTHTEGWSDVIVAVAVLLLPVLAGLLAGMAWWEERLFRPSDAPRHAGTRRHLRLIRGERDAPAHEPHTGARRRHAA</sequence>
<name>A0A0K8PCH2_STRAJ</name>